<evidence type="ECO:0008006" key="3">
    <source>
        <dbReference type="Google" id="ProtNLM"/>
    </source>
</evidence>
<protein>
    <recommendedName>
        <fullName evidence="3">Phytanoyl-CoA dioxygenase</fullName>
    </recommendedName>
</protein>
<dbReference type="Pfam" id="PF05721">
    <property type="entry name" value="PhyH"/>
    <property type="match status" value="1"/>
</dbReference>
<reference evidence="1 2" key="1">
    <citation type="submission" date="2017-06" db="EMBL/GenBank/DDBJ databases">
        <title>Genome sequencing of cyanobaciteial culture collection at National Institute for Environmental Studies (NIES).</title>
        <authorList>
            <person name="Hirose Y."/>
            <person name="Shimura Y."/>
            <person name="Fujisawa T."/>
            <person name="Nakamura Y."/>
            <person name="Kawachi M."/>
        </authorList>
    </citation>
    <scope>NUCLEOTIDE SEQUENCE [LARGE SCALE GENOMIC DNA]</scope>
    <source>
        <strain evidence="1 2">NIES-2135</strain>
    </source>
</reference>
<keyword evidence="2" id="KW-1185">Reference proteome</keyword>
<dbReference type="EMBL" id="AP018203">
    <property type="protein sequence ID" value="BAY55058.1"/>
    <property type="molecule type" value="Genomic_DNA"/>
</dbReference>
<proteinExistence type="predicted"/>
<evidence type="ECO:0000313" key="1">
    <source>
        <dbReference type="EMBL" id="BAY55058.1"/>
    </source>
</evidence>
<dbReference type="GO" id="GO:0016706">
    <property type="term" value="F:2-oxoglutarate-dependent dioxygenase activity"/>
    <property type="evidence" value="ECO:0007669"/>
    <property type="project" value="UniProtKB-ARBA"/>
</dbReference>
<sequence>MHTVYFDSPVSDEVRRDRLYNGQLFLYSPRPSMLALCEHARQMIAAAFAPLDPTQAQHQLSVEEFVAIAASLKPSFIHHPKSKQLIQKILEEYGYDLEKTYFDVPRLKIITSHAYLTAGVGYPFHPHRDTWYCAPPSQVNWWLPVYEFESESSMAFHPKYWNQAVKNSSSGFNYYEYNNTGRKNAAQHVKKDTRFQPRAEEFVDIDPQVRLVCEVGGVLLFSGAQMHSTVPNTSGHTRFSIDFRTVHLDDLIAKQGAPNIDNASTGTALRDFMRATDLAQLPEEVVALYEDTPPPEGELVFQPPVALAAY</sequence>
<accession>A0A1Z4JEG8</accession>
<dbReference type="InterPro" id="IPR008775">
    <property type="entry name" value="Phytyl_CoA_dOase-like"/>
</dbReference>
<name>A0A1Z4JEG8_LEPBY</name>
<gene>
    <name evidence="1" type="ORF">NIES2135_18790</name>
</gene>
<dbReference type="SUPFAM" id="SSF51197">
    <property type="entry name" value="Clavaminate synthase-like"/>
    <property type="match status" value="1"/>
</dbReference>
<evidence type="ECO:0000313" key="2">
    <source>
        <dbReference type="Proteomes" id="UP000217895"/>
    </source>
</evidence>
<dbReference type="Proteomes" id="UP000217895">
    <property type="component" value="Chromosome"/>
</dbReference>
<dbReference type="AlphaFoldDB" id="A0A1Z4JEG8"/>
<dbReference type="Gene3D" id="2.60.120.620">
    <property type="entry name" value="q2cbj1_9rhob like domain"/>
    <property type="match status" value="1"/>
</dbReference>
<organism evidence="1 2">
    <name type="scientific">Leptolyngbya boryana NIES-2135</name>
    <dbReference type="NCBI Taxonomy" id="1973484"/>
    <lineage>
        <taxon>Bacteria</taxon>
        <taxon>Bacillati</taxon>
        <taxon>Cyanobacteriota</taxon>
        <taxon>Cyanophyceae</taxon>
        <taxon>Leptolyngbyales</taxon>
        <taxon>Leptolyngbyaceae</taxon>
        <taxon>Leptolyngbya group</taxon>
        <taxon>Leptolyngbya</taxon>
    </lineage>
</organism>